<keyword evidence="6" id="KW-0804">Transcription</keyword>
<dbReference type="InterPro" id="IPR036236">
    <property type="entry name" value="Znf_C2H2_sf"/>
</dbReference>
<feature type="region of interest" description="Disordered" evidence="9">
    <location>
        <begin position="534"/>
        <end position="612"/>
    </location>
</feature>
<dbReference type="OrthoDB" id="9368434at2759"/>
<protein>
    <recommendedName>
        <fullName evidence="10">C2H2-type domain-containing protein</fullName>
    </recommendedName>
</protein>
<dbReference type="SMART" id="SM00355">
    <property type="entry name" value="ZnF_C2H2"/>
    <property type="match status" value="3"/>
</dbReference>
<evidence type="ECO:0000256" key="5">
    <source>
        <dbReference type="ARBA" id="ARBA00023015"/>
    </source>
</evidence>
<dbReference type="InterPro" id="IPR051061">
    <property type="entry name" value="Zinc_finger_trans_reg"/>
</dbReference>
<organism evidence="11 12">
    <name type="scientific">Ascodesmis nigricans</name>
    <dbReference type="NCBI Taxonomy" id="341454"/>
    <lineage>
        <taxon>Eukaryota</taxon>
        <taxon>Fungi</taxon>
        <taxon>Dikarya</taxon>
        <taxon>Ascomycota</taxon>
        <taxon>Pezizomycotina</taxon>
        <taxon>Pezizomycetes</taxon>
        <taxon>Pezizales</taxon>
        <taxon>Ascodesmidaceae</taxon>
        <taxon>Ascodesmis</taxon>
    </lineage>
</organism>
<feature type="compositionally biased region" description="Low complexity" evidence="9">
    <location>
        <begin position="577"/>
        <end position="590"/>
    </location>
</feature>
<evidence type="ECO:0000256" key="4">
    <source>
        <dbReference type="ARBA" id="ARBA00022833"/>
    </source>
</evidence>
<comment type="subcellular location">
    <subcellularLocation>
        <location evidence="1">Nucleus</location>
    </subcellularLocation>
</comment>
<dbReference type="AlphaFoldDB" id="A0A4S2MU72"/>
<feature type="region of interest" description="Disordered" evidence="9">
    <location>
        <begin position="24"/>
        <end position="55"/>
    </location>
</feature>
<name>A0A4S2MU72_9PEZI</name>
<evidence type="ECO:0000313" key="12">
    <source>
        <dbReference type="Proteomes" id="UP000298138"/>
    </source>
</evidence>
<evidence type="ECO:0000256" key="8">
    <source>
        <dbReference type="PROSITE-ProRule" id="PRU00042"/>
    </source>
</evidence>
<feature type="region of interest" description="Disordered" evidence="9">
    <location>
        <begin position="384"/>
        <end position="404"/>
    </location>
</feature>
<dbReference type="GO" id="GO:0005634">
    <property type="term" value="C:nucleus"/>
    <property type="evidence" value="ECO:0007669"/>
    <property type="project" value="UniProtKB-SubCell"/>
</dbReference>
<dbReference type="GO" id="GO:0006357">
    <property type="term" value="P:regulation of transcription by RNA polymerase II"/>
    <property type="evidence" value="ECO:0007669"/>
    <property type="project" value="TreeGrafter"/>
</dbReference>
<evidence type="ECO:0000256" key="6">
    <source>
        <dbReference type="ARBA" id="ARBA00023163"/>
    </source>
</evidence>
<evidence type="ECO:0000256" key="1">
    <source>
        <dbReference type="ARBA" id="ARBA00004123"/>
    </source>
</evidence>
<reference evidence="11 12" key="1">
    <citation type="submission" date="2019-04" db="EMBL/GenBank/DDBJ databases">
        <title>Comparative genomics and transcriptomics to analyze fruiting body development in filamentous ascomycetes.</title>
        <authorList>
            <consortium name="DOE Joint Genome Institute"/>
            <person name="Lutkenhaus R."/>
            <person name="Traeger S."/>
            <person name="Breuer J."/>
            <person name="Kuo A."/>
            <person name="Lipzen A."/>
            <person name="Pangilinan J."/>
            <person name="Dilworth D."/>
            <person name="Sandor L."/>
            <person name="Poggeler S."/>
            <person name="Barry K."/>
            <person name="Grigoriev I.V."/>
            <person name="Nowrousian M."/>
        </authorList>
    </citation>
    <scope>NUCLEOTIDE SEQUENCE [LARGE SCALE GENOMIC DNA]</scope>
    <source>
        <strain evidence="11 12">CBS 389.68</strain>
    </source>
</reference>
<dbReference type="InterPro" id="IPR013087">
    <property type="entry name" value="Znf_C2H2_type"/>
</dbReference>
<dbReference type="PANTHER" id="PTHR46179:SF13">
    <property type="entry name" value="C2H2-TYPE DOMAIN-CONTAINING PROTEIN"/>
    <property type="match status" value="1"/>
</dbReference>
<evidence type="ECO:0000256" key="7">
    <source>
        <dbReference type="ARBA" id="ARBA00023242"/>
    </source>
</evidence>
<feature type="compositionally biased region" description="Polar residues" evidence="9">
    <location>
        <begin position="591"/>
        <end position="602"/>
    </location>
</feature>
<gene>
    <name evidence="11" type="ORF">EX30DRAFT_68559</name>
</gene>
<dbReference type="Gene3D" id="3.30.160.60">
    <property type="entry name" value="Classic Zinc Finger"/>
    <property type="match status" value="1"/>
</dbReference>
<dbReference type="SUPFAM" id="SSF57667">
    <property type="entry name" value="beta-beta-alpha zinc fingers"/>
    <property type="match status" value="1"/>
</dbReference>
<accession>A0A4S2MU72</accession>
<keyword evidence="12" id="KW-1185">Reference proteome</keyword>
<keyword evidence="5" id="KW-0805">Transcription regulation</keyword>
<evidence type="ECO:0000256" key="2">
    <source>
        <dbReference type="ARBA" id="ARBA00022723"/>
    </source>
</evidence>
<feature type="region of interest" description="Disordered" evidence="9">
    <location>
        <begin position="702"/>
        <end position="732"/>
    </location>
</feature>
<dbReference type="InParanoid" id="A0A4S2MU72"/>
<feature type="domain" description="C2H2-type" evidence="10">
    <location>
        <begin position="440"/>
        <end position="467"/>
    </location>
</feature>
<keyword evidence="7" id="KW-0539">Nucleus</keyword>
<evidence type="ECO:0000256" key="9">
    <source>
        <dbReference type="SAM" id="MobiDB-lite"/>
    </source>
</evidence>
<dbReference type="EMBL" id="ML220127">
    <property type="protein sequence ID" value="TGZ80070.1"/>
    <property type="molecule type" value="Genomic_DNA"/>
</dbReference>
<dbReference type="STRING" id="341454.A0A4S2MU72"/>
<keyword evidence="2" id="KW-0479">Metal-binding</keyword>
<evidence type="ECO:0000259" key="10">
    <source>
        <dbReference type="PROSITE" id="PS50157"/>
    </source>
</evidence>
<dbReference type="PROSITE" id="PS00028">
    <property type="entry name" value="ZINC_FINGER_C2H2_1"/>
    <property type="match status" value="1"/>
</dbReference>
<proteinExistence type="predicted"/>
<dbReference type="GO" id="GO:0008270">
    <property type="term" value="F:zinc ion binding"/>
    <property type="evidence" value="ECO:0007669"/>
    <property type="project" value="UniProtKB-KW"/>
</dbReference>
<keyword evidence="3 8" id="KW-0863">Zinc-finger</keyword>
<dbReference type="PANTHER" id="PTHR46179">
    <property type="entry name" value="ZINC FINGER PROTEIN"/>
    <property type="match status" value="1"/>
</dbReference>
<evidence type="ECO:0000313" key="11">
    <source>
        <dbReference type="EMBL" id="TGZ80070.1"/>
    </source>
</evidence>
<dbReference type="PROSITE" id="PS50157">
    <property type="entry name" value="ZINC_FINGER_C2H2_2"/>
    <property type="match status" value="1"/>
</dbReference>
<keyword evidence="4" id="KW-0862">Zinc</keyword>
<dbReference type="Proteomes" id="UP000298138">
    <property type="component" value="Unassembled WGS sequence"/>
</dbReference>
<evidence type="ECO:0000256" key="3">
    <source>
        <dbReference type="ARBA" id="ARBA00022771"/>
    </source>
</evidence>
<sequence>MADISPTTTTGMWMKMMDDIDPSRINALSEGWQNSPREPPEFRGPDARASPLPTNYLSLRRPSLDSAVGSAMMDTPLHSPDMGRSSFYSPDFRHYSGCFGADSPRAGHRHYYADSGFDSSEYQASPFMGHDYPEDTFDDCGLVGKMFPDLPNDVPTYSPPSREVSDSQESTFAIISASAPPQLVSVPSYTPTCQLSREGREIIRSDIINPILRNVGLQSPPIQSMLLSADSQIDSGEISTLRDLENFIIKTPKKDQLAAKEYVLLATEFIKNCGKVFGRLTMLDQSKPDEPTYESGHLVNTFQALRLRLVEVYGFTQQEVDKLPRGGDAKHEESLRIMTGGITCKTEPVSPPLTPPDRQRHSLPDNSALDFQWGALTVSVSPPHTSKEIMPQQPHSLSPNPVGRMIRRNNMPPPTTRLVDMIPDSRLEVSVQPMNSSGGHQCHQCTKTFTRQCDLKKHLKTHERPHKCPEVKCKFHIKGFSAEKDRDRHWHDRHDPNAKKIKCDWADCSYSSTRESNVKQHMEKTHEYVYVRTKQVQKRAKPGTPPTKTQPQSTKRKSLDAASEPRKRRQLSNLATPLSSPLDDSSLSSPNTLDHSPIQQSLMFPPLPQQSPVAQSISPAIIQGPMQNYFDNKLAPTFAQPRDAVRAITHEVHTPGSAPAASPPSSQNKPFKYGHVTLGDDYHGSSDEEFHRTFFSDAPAKVTGMVEDPPSSTQPYPIVKEPFNQKLDASLH</sequence>